<dbReference type="EMBL" id="CP022129">
    <property type="protein sequence ID" value="ASF47407.1"/>
    <property type="molecule type" value="Genomic_DNA"/>
</dbReference>
<dbReference type="SUPFAM" id="SSF82866">
    <property type="entry name" value="Multidrug efflux transporter AcrB transmembrane domain"/>
    <property type="match status" value="2"/>
</dbReference>
<dbReference type="Gene3D" id="3.30.70.1440">
    <property type="entry name" value="Multidrug efflux transporter AcrB pore domain"/>
    <property type="match status" value="1"/>
</dbReference>
<proteinExistence type="predicted"/>
<dbReference type="SUPFAM" id="SSF82693">
    <property type="entry name" value="Multidrug efflux transporter AcrB pore domain, PN1, PN2, PC1 and PC2 subdomains"/>
    <property type="match status" value="1"/>
</dbReference>
<feature type="transmembrane region" description="Helical" evidence="1">
    <location>
        <begin position="12"/>
        <end position="31"/>
    </location>
</feature>
<dbReference type="InterPro" id="IPR001036">
    <property type="entry name" value="Acrflvin-R"/>
</dbReference>
<accession>A0A1Z4C1K0</accession>
<dbReference type="InterPro" id="IPR027463">
    <property type="entry name" value="AcrB_DN_DC_subdom"/>
</dbReference>
<dbReference type="Pfam" id="PF00873">
    <property type="entry name" value="ACR_tran"/>
    <property type="match status" value="1"/>
</dbReference>
<dbReference type="PANTHER" id="PTHR32063">
    <property type="match status" value="1"/>
</dbReference>
<dbReference type="PRINTS" id="PR00702">
    <property type="entry name" value="ACRIFLAVINRP"/>
</dbReference>
<name>A0A1Z4C1K0_9GAMM</name>
<evidence type="ECO:0000313" key="3">
    <source>
        <dbReference type="Proteomes" id="UP000197019"/>
    </source>
</evidence>
<dbReference type="GO" id="GO:0005886">
    <property type="term" value="C:plasma membrane"/>
    <property type="evidence" value="ECO:0007669"/>
    <property type="project" value="TreeGrafter"/>
</dbReference>
<feature type="transmembrane region" description="Helical" evidence="1">
    <location>
        <begin position="983"/>
        <end position="1006"/>
    </location>
</feature>
<dbReference type="OrthoDB" id="5287122at2"/>
<dbReference type="AlphaFoldDB" id="A0A1Z4C1K0"/>
<organism evidence="2 3">
    <name type="scientific">Methylovulum psychrotolerans</name>
    <dbReference type="NCBI Taxonomy" id="1704499"/>
    <lineage>
        <taxon>Bacteria</taxon>
        <taxon>Pseudomonadati</taxon>
        <taxon>Pseudomonadota</taxon>
        <taxon>Gammaproteobacteria</taxon>
        <taxon>Methylococcales</taxon>
        <taxon>Methylococcaceae</taxon>
        <taxon>Methylovulum</taxon>
    </lineage>
</organism>
<dbReference type="Gene3D" id="3.30.70.1430">
    <property type="entry name" value="Multidrug efflux transporter AcrB pore domain"/>
    <property type="match status" value="2"/>
</dbReference>
<dbReference type="KEGG" id="mpsy:CEK71_15805"/>
<protein>
    <submittedName>
        <fullName evidence="2">Cation transporter</fullName>
    </submittedName>
</protein>
<gene>
    <name evidence="2" type="ORF">CEK71_15805</name>
</gene>
<dbReference type="Gene3D" id="3.30.2090.10">
    <property type="entry name" value="Multidrug efflux transporter AcrB TolC docking domain, DN and DC subdomains"/>
    <property type="match status" value="2"/>
</dbReference>
<reference evidence="2 3" key="1">
    <citation type="submission" date="2017-06" db="EMBL/GenBank/DDBJ databases">
        <title>Genome Sequencing of the methanotroph Methylovulum psychrotolerants str. HV10-M2 isolated from a high-altitude environment.</title>
        <authorList>
            <person name="Mateos-Rivera A."/>
        </authorList>
    </citation>
    <scope>NUCLEOTIDE SEQUENCE [LARGE SCALE GENOMIC DNA]</scope>
    <source>
        <strain evidence="2 3">HV10_M2</strain>
    </source>
</reference>
<dbReference type="PANTHER" id="PTHR32063:SF33">
    <property type="entry name" value="RND SUPERFAMILY EFFLUX PUMP PERMEASE COMPONENT"/>
    <property type="match status" value="1"/>
</dbReference>
<keyword evidence="3" id="KW-1185">Reference proteome</keyword>
<feature type="transmembrane region" description="Helical" evidence="1">
    <location>
        <begin position="952"/>
        <end position="971"/>
    </location>
</feature>
<dbReference type="SUPFAM" id="SSF82714">
    <property type="entry name" value="Multidrug efflux transporter AcrB TolC docking domain, DN and DC subdomains"/>
    <property type="match status" value="2"/>
</dbReference>
<feature type="transmembrane region" description="Helical" evidence="1">
    <location>
        <begin position="384"/>
        <end position="408"/>
    </location>
</feature>
<keyword evidence="1" id="KW-1133">Transmembrane helix</keyword>
<dbReference type="Proteomes" id="UP000197019">
    <property type="component" value="Chromosome"/>
</dbReference>
<keyword evidence="1" id="KW-0472">Membrane</keyword>
<feature type="transmembrane region" description="Helical" evidence="1">
    <location>
        <begin position="906"/>
        <end position="931"/>
    </location>
</feature>
<keyword evidence="1" id="KW-0812">Transmembrane</keyword>
<evidence type="ECO:0000256" key="1">
    <source>
        <dbReference type="SAM" id="Phobius"/>
    </source>
</evidence>
<evidence type="ECO:0000313" key="2">
    <source>
        <dbReference type="EMBL" id="ASF47407.1"/>
    </source>
</evidence>
<feature type="transmembrane region" description="Helical" evidence="1">
    <location>
        <begin position="356"/>
        <end position="378"/>
    </location>
</feature>
<dbReference type="GO" id="GO:0042910">
    <property type="term" value="F:xenobiotic transmembrane transporter activity"/>
    <property type="evidence" value="ECO:0007669"/>
    <property type="project" value="TreeGrafter"/>
</dbReference>
<feature type="transmembrane region" description="Helical" evidence="1">
    <location>
        <begin position="854"/>
        <end position="873"/>
    </location>
</feature>
<dbReference type="Gene3D" id="1.20.1640.10">
    <property type="entry name" value="Multidrug efflux transporter AcrB transmembrane domain"/>
    <property type="match status" value="2"/>
</dbReference>
<dbReference type="RefSeq" id="WP_088620279.1">
    <property type="nucleotide sequence ID" value="NZ_CP022129.1"/>
</dbReference>
<feature type="transmembrane region" description="Helical" evidence="1">
    <location>
        <begin position="522"/>
        <end position="542"/>
    </location>
</feature>
<dbReference type="Gene3D" id="3.30.70.1320">
    <property type="entry name" value="Multidrug efflux transporter AcrB pore domain like"/>
    <property type="match status" value="1"/>
</dbReference>
<feature type="transmembrane region" description="Helical" evidence="1">
    <location>
        <begin position="880"/>
        <end position="900"/>
    </location>
</feature>
<sequence length="1021" mass="110174">MWLTRLYDNSVLANLAYSLVLILGVLAYMQLPKEKAPDANLNIIEISIPLPGASTEDVERLAIDPIERMLRSKIKDIEHVFSNAQSGAGQVTVVFQDIKRPLYERRLLDVRRELQALAQTELPKDTVPDVIEVNSTNPDWFKVLVYGPGEDDNFRRQARQVQRDLQRLPGVLRVDTKGLEDPELHVVFHPERLAGLGIDPTALADTVRAYFRDLAAGMVEVDGREWLVRVTGTDNAAAQLAALPIIAAQGTVKLGDLADISRTSKKVKLGARFRDQTAVVVMPMKQPGANTLDVIDSINAYIGQRNRLSAATGVKLFLLIDTSDAIRDALAVMEGHTWSGMALVGAVTWLMLGTRLALLTTLAVPFALSGVFIALQLSGQSLNLSVLLGVVIVLGMLVDDAVVVIEAIGQYLRRGLAPLVATVAALREVWLPVATSSLTTIASFMPLMLVGGIFGTVMGVVPQVVCGALLISLVQALWILPTHAAATVKLGAEAWWRERLRRRLQKHYTLLLLRVLRRPGRALLAVAAIFLLAGAALGLGWVRFDFFPEEPNYGFVVTLEMPNGTPSARTLDKLTEIERRVGGLFNPGELRASAIESGAVVIDGKYLYGHQYGDIWFNLNTDAKRDAAALIPLVKPVLQSITGTVGVWVEGDAPSHTGKPIKLMLSGVGGQELEAAIAELKRLLGSLPSVHDSKLTNVAGLPELQLHLDSAAIQRAGLNPDAVLRTVQLLADGESVARFTDQSEPVGVRVRAHNGNATDIAVFLWHTVTRADGSVVPLSQVLVAEQRIGPASIVHRDFQRIVTLQADIDKSQTDTLTINQQIKARWAAVSGRYPGVQVNFGGEIEAVNKGLSQLGQQFVLGIGLIFLIVGAQFKSYGLPCLVLLKVPMAFAGVVLGLLLSREPISLYTLYGAVALAGIAVNSAILLFSAAHDRLLGGMGVVHAAVYAARRRMLPILITSLTTLVGLLPLALAADRSATLWRPVATAIVWGVGFSTLLTLFIVPLLYRLAMGGARPKPQAAR</sequence>
<feature type="transmembrane region" description="Helical" evidence="1">
    <location>
        <begin position="460"/>
        <end position="480"/>
    </location>
</feature>